<organism evidence="13 14">
    <name type="scientific">Nonomuraea glycinis</name>
    <dbReference type="NCBI Taxonomy" id="2047744"/>
    <lineage>
        <taxon>Bacteria</taxon>
        <taxon>Bacillati</taxon>
        <taxon>Actinomycetota</taxon>
        <taxon>Actinomycetes</taxon>
        <taxon>Streptosporangiales</taxon>
        <taxon>Streptosporangiaceae</taxon>
        <taxon>Nonomuraea</taxon>
    </lineage>
</organism>
<dbReference type="PROSITE" id="PS00584">
    <property type="entry name" value="PFKB_KINASES_2"/>
    <property type="match status" value="1"/>
</dbReference>
<reference evidence="13" key="2">
    <citation type="submission" date="2020-09" db="EMBL/GenBank/DDBJ databases">
        <authorList>
            <person name="Sun Q."/>
            <person name="Zhou Y."/>
        </authorList>
    </citation>
    <scope>NUCLEOTIDE SEQUENCE</scope>
    <source>
        <strain evidence="13">CGMCC 4.7430</strain>
    </source>
</reference>
<dbReference type="GO" id="GO:0008662">
    <property type="term" value="F:1-phosphofructokinase activity"/>
    <property type="evidence" value="ECO:0007669"/>
    <property type="project" value="UniProtKB-UniRule"/>
</dbReference>
<feature type="domain" description="Carbohydrate kinase PfkB" evidence="12">
    <location>
        <begin position="25"/>
        <end position="297"/>
    </location>
</feature>
<dbReference type="InterPro" id="IPR029056">
    <property type="entry name" value="Ribokinase-like"/>
</dbReference>
<gene>
    <name evidence="13" type="ORF">GCM10012278_30040</name>
</gene>
<keyword evidence="4 10" id="KW-0808">Transferase</keyword>
<dbReference type="GO" id="GO:0005524">
    <property type="term" value="F:ATP binding"/>
    <property type="evidence" value="ECO:0007669"/>
    <property type="project" value="UniProtKB-UniRule"/>
</dbReference>
<dbReference type="Pfam" id="PF00294">
    <property type="entry name" value="PfkB"/>
    <property type="match status" value="1"/>
</dbReference>
<protein>
    <recommendedName>
        <fullName evidence="3 10">1-phosphofructokinase</fullName>
        <shortName evidence="10">Fru1PK</shortName>
        <ecNumber evidence="2 10">2.7.1.56</ecNumber>
    </recommendedName>
    <alternativeName>
        <fullName evidence="8 10">Fructose 1-phosphate kinase</fullName>
    </alternativeName>
</protein>
<dbReference type="NCBIfam" id="TIGR03168">
    <property type="entry name" value="1-PFK"/>
    <property type="match status" value="1"/>
</dbReference>
<feature type="region of interest" description="Disordered" evidence="11">
    <location>
        <begin position="302"/>
        <end position="370"/>
    </location>
</feature>
<evidence type="ECO:0000256" key="1">
    <source>
        <dbReference type="ARBA" id="ARBA00010688"/>
    </source>
</evidence>
<sequence length="370" mass="37722">MAPLDDDCVRRPYRRVAVVILTLTLNPSLDRTIEIASLTRGAVIRAATARLDPGGKGVNVSRALLANSVVSRAVVPFGGDEGRQLVHLLWQQGLDMVTVPVAGRTRSNVTLAEPDGTVTKINEPGTALSPAELDTIADTVLAEAHEADWVVASGSLPPEVPADVYARLCRRFAGAGIHVAVDTSGPALASALDAGPALVKPNLEELAGVTGRPILCVGDVVEAAVQLRAAGARTVLASLGADGAVLVEEQGIWYGEATVTEPRSSVGAGDAMLAGFLAGGARGEAALVEALAWGAAAVRLPGSRMPGPGDIRRDGVRTGRPDPARLLTSAVWSEAADPNPAGPSLTGPDHLGPAGAGLGEPGHHPPPASR</sequence>
<proteinExistence type="inferred from homology"/>
<reference evidence="13" key="1">
    <citation type="journal article" date="2014" name="Int. J. Syst. Evol. Microbiol.">
        <title>Complete genome sequence of Corynebacterium casei LMG S-19264T (=DSM 44701T), isolated from a smear-ripened cheese.</title>
        <authorList>
            <consortium name="US DOE Joint Genome Institute (JGI-PGF)"/>
            <person name="Walter F."/>
            <person name="Albersmeier A."/>
            <person name="Kalinowski J."/>
            <person name="Ruckert C."/>
        </authorList>
    </citation>
    <scope>NUCLEOTIDE SEQUENCE</scope>
    <source>
        <strain evidence="13">CGMCC 4.7430</strain>
    </source>
</reference>
<dbReference type="CDD" id="cd01164">
    <property type="entry name" value="FruK_PfkB_like"/>
    <property type="match status" value="1"/>
</dbReference>
<keyword evidence="6 10" id="KW-0418">Kinase</keyword>
<dbReference type="EMBL" id="BMNK01000004">
    <property type="protein sequence ID" value="GGP06435.1"/>
    <property type="molecule type" value="Genomic_DNA"/>
</dbReference>
<dbReference type="EC" id="2.7.1.56" evidence="2 10"/>
<keyword evidence="7 10" id="KW-0067">ATP-binding</keyword>
<name>A0A918A5F6_9ACTN</name>
<dbReference type="Proteomes" id="UP000660745">
    <property type="component" value="Unassembled WGS sequence"/>
</dbReference>
<dbReference type="NCBIfam" id="TIGR03828">
    <property type="entry name" value="pfkB"/>
    <property type="match status" value="1"/>
</dbReference>
<dbReference type="Gene3D" id="3.40.1190.20">
    <property type="match status" value="1"/>
</dbReference>
<dbReference type="GO" id="GO:0016052">
    <property type="term" value="P:carbohydrate catabolic process"/>
    <property type="evidence" value="ECO:0007669"/>
    <property type="project" value="UniProtKB-ARBA"/>
</dbReference>
<evidence type="ECO:0000256" key="9">
    <source>
        <dbReference type="ARBA" id="ARBA00047745"/>
    </source>
</evidence>
<evidence type="ECO:0000256" key="7">
    <source>
        <dbReference type="ARBA" id="ARBA00022840"/>
    </source>
</evidence>
<dbReference type="GO" id="GO:0044281">
    <property type="term" value="P:small molecule metabolic process"/>
    <property type="evidence" value="ECO:0007669"/>
    <property type="project" value="UniProtKB-ARBA"/>
</dbReference>
<comment type="similarity">
    <text evidence="1 10">Belongs to the carbohydrate kinase PfkB family.</text>
</comment>
<dbReference type="InterPro" id="IPR011611">
    <property type="entry name" value="PfkB_dom"/>
</dbReference>
<evidence type="ECO:0000256" key="10">
    <source>
        <dbReference type="RuleBase" id="RU369061"/>
    </source>
</evidence>
<dbReference type="GO" id="GO:0005829">
    <property type="term" value="C:cytosol"/>
    <property type="evidence" value="ECO:0007669"/>
    <property type="project" value="TreeGrafter"/>
</dbReference>
<dbReference type="InterPro" id="IPR022463">
    <property type="entry name" value="1-PFruKinase"/>
</dbReference>
<accession>A0A918A5F6</accession>
<keyword evidence="14" id="KW-1185">Reference proteome</keyword>
<dbReference type="SUPFAM" id="SSF53613">
    <property type="entry name" value="Ribokinase-like"/>
    <property type="match status" value="1"/>
</dbReference>
<dbReference type="InterPro" id="IPR002173">
    <property type="entry name" value="Carboh/pur_kinase_PfkB_CS"/>
</dbReference>
<evidence type="ECO:0000313" key="13">
    <source>
        <dbReference type="EMBL" id="GGP06435.1"/>
    </source>
</evidence>
<evidence type="ECO:0000256" key="4">
    <source>
        <dbReference type="ARBA" id="ARBA00022679"/>
    </source>
</evidence>
<evidence type="ECO:0000313" key="14">
    <source>
        <dbReference type="Proteomes" id="UP000660745"/>
    </source>
</evidence>
<comment type="function">
    <text evidence="10">Catalyzes the ATP-dependent phosphorylation of fructose-l-phosphate to fructose-l,6-bisphosphate.</text>
</comment>
<comment type="caution">
    <text evidence="13">The sequence shown here is derived from an EMBL/GenBank/DDBJ whole genome shotgun (WGS) entry which is preliminary data.</text>
</comment>
<evidence type="ECO:0000256" key="3">
    <source>
        <dbReference type="ARBA" id="ARBA00013596"/>
    </source>
</evidence>
<feature type="compositionally biased region" description="Basic and acidic residues" evidence="11">
    <location>
        <begin position="310"/>
        <end position="323"/>
    </location>
</feature>
<dbReference type="PANTHER" id="PTHR46566">
    <property type="entry name" value="1-PHOSPHOFRUCTOKINASE-RELATED"/>
    <property type="match status" value="1"/>
</dbReference>
<evidence type="ECO:0000259" key="12">
    <source>
        <dbReference type="Pfam" id="PF00294"/>
    </source>
</evidence>
<evidence type="ECO:0000256" key="11">
    <source>
        <dbReference type="SAM" id="MobiDB-lite"/>
    </source>
</evidence>
<dbReference type="InterPro" id="IPR017583">
    <property type="entry name" value="Tagatose/fructose_Pkinase"/>
</dbReference>
<dbReference type="AlphaFoldDB" id="A0A918A5F6"/>
<evidence type="ECO:0000256" key="8">
    <source>
        <dbReference type="ARBA" id="ARBA00032802"/>
    </source>
</evidence>
<dbReference type="PANTHER" id="PTHR46566:SF5">
    <property type="entry name" value="1-PHOSPHOFRUCTOKINASE"/>
    <property type="match status" value="1"/>
</dbReference>
<comment type="catalytic activity">
    <reaction evidence="9 10">
        <text>beta-D-fructose 1-phosphate + ATP = beta-D-fructose 1,6-bisphosphate + ADP + H(+)</text>
        <dbReference type="Rhea" id="RHEA:14213"/>
        <dbReference type="ChEBI" id="CHEBI:15378"/>
        <dbReference type="ChEBI" id="CHEBI:30616"/>
        <dbReference type="ChEBI" id="CHEBI:32966"/>
        <dbReference type="ChEBI" id="CHEBI:138881"/>
        <dbReference type="ChEBI" id="CHEBI:456216"/>
        <dbReference type="EC" id="2.7.1.56"/>
    </reaction>
</comment>
<dbReference type="FunFam" id="3.40.1190.20:FF:000001">
    <property type="entry name" value="Phosphofructokinase"/>
    <property type="match status" value="1"/>
</dbReference>
<evidence type="ECO:0000256" key="2">
    <source>
        <dbReference type="ARBA" id="ARBA00012131"/>
    </source>
</evidence>
<evidence type="ECO:0000256" key="5">
    <source>
        <dbReference type="ARBA" id="ARBA00022741"/>
    </source>
</evidence>
<keyword evidence="5 10" id="KW-0547">Nucleotide-binding</keyword>
<evidence type="ECO:0000256" key="6">
    <source>
        <dbReference type="ARBA" id="ARBA00022777"/>
    </source>
</evidence>